<feature type="compositionally biased region" description="Basic and acidic residues" evidence="4">
    <location>
        <begin position="37"/>
        <end position="54"/>
    </location>
</feature>
<protein>
    <submittedName>
        <fullName evidence="6">Predicted protein</fullName>
    </submittedName>
</protein>
<feature type="region of interest" description="Disordered" evidence="4">
    <location>
        <begin position="865"/>
        <end position="885"/>
    </location>
</feature>
<evidence type="ECO:0000256" key="3">
    <source>
        <dbReference type="PROSITE-ProRule" id="PRU10141"/>
    </source>
</evidence>
<feature type="region of interest" description="Disordered" evidence="4">
    <location>
        <begin position="1"/>
        <end position="344"/>
    </location>
</feature>
<feature type="compositionally biased region" description="Low complexity" evidence="4">
    <location>
        <begin position="284"/>
        <end position="304"/>
    </location>
</feature>
<feature type="compositionally biased region" description="Polar residues" evidence="4">
    <location>
        <begin position="215"/>
        <end position="249"/>
    </location>
</feature>
<dbReference type="SMART" id="SM00220">
    <property type="entry name" value="S_TKc"/>
    <property type="match status" value="1"/>
</dbReference>
<dbReference type="PANTHER" id="PTHR24346">
    <property type="entry name" value="MAP/MICROTUBULE AFFINITY-REGULATING KINASE"/>
    <property type="match status" value="1"/>
</dbReference>
<evidence type="ECO:0000259" key="5">
    <source>
        <dbReference type="PROSITE" id="PS50011"/>
    </source>
</evidence>
<dbReference type="InterPro" id="IPR017441">
    <property type="entry name" value="Protein_kinase_ATP_BS"/>
</dbReference>
<dbReference type="STRING" id="5762.D2VRR0"/>
<dbReference type="Proteomes" id="UP000006671">
    <property type="component" value="Unassembled WGS sequence"/>
</dbReference>
<dbReference type="PANTHER" id="PTHR24346:SF77">
    <property type="entry name" value="SERINE THREONINE PROTEIN KINASE"/>
    <property type="match status" value="1"/>
</dbReference>
<dbReference type="GeneID" id="8851008"/>
<dbReference type="PROSITE" id="PS00107">
    <property type="entry name" value="PROTEIN_KINASE_ATP"/>
    <property type="match status" value="1"/>
</dbReference>
<evidence type="ECO:0000256" key="2">
    <source>
        <dbReference type="ARBA" id="ARBA00022840"/>
    </source>
</evidence>
<dbReference type="Gene3D" id="1.10.510.10">
    <property type="entry name" value="Transferase(Phosphotransferase) domain 1"/>
    <property type="match status" value="1"/>
</dbReference>
<feature type="compositionally biased region" description="Polar residues" evidence="4">
    <location>
        <begin position="914"/>
        <end position="927"/>
    </location>
</feature>
<gene>
    <name evidence="6" type="ORF">NAEGRDRAFT_71673</name>
</gene>
<keyword evidence="1 3" id="KW-0547">Nucleotide-binding</keyword>
<dbReference type="PROSITE" id="PS50011">
    <property type="entry name" value="PROTEIN_KINASE_DOM"/>
    <property type="match status" value="1"/>
</dbReference>
<reference evidence="6 7" key="1">
    <citation type="journal article" date="2010" name="Cell">
        <title>The genome of Naegleria gruberi illuminates early eukaryotic versatility.</title>
        <authorList>
            <person name="Fritz-Laylin L.K."/>
            <person name="Prochnik S.E."/>
            <person name="Ginger M.L."/>
            <person name="Dacks J.B."/>
            <person name="Carpenter M.L."/>
            <person name="Field M.C."/>
            <person name="Kuo A."/>
            <person name="Paredez A."/>
            <person name="Chapman J."/>
            <person name="Pham J."/>
            <person name="Shu S."/>
            <person name="Neupane R."/>
            <person name="Cipriano M."/>
            <person name="Mancuso J."/>
            <person name="Tu H."/>
            <person name="Salamov A."/>
            <person name="Lindquist E."/>
            <person name="Shapiro H."/>
            <person name="Lucas S."/>
            <person name="Grigoriev I.V."/>
            <person name="Cande W.Z."/>
            <person name="Fulton C."/>
            <person name="Rokhsar D.S."/>
            <person name="Dawson S.C."/>
        </authorList>
    </citation>
    <scope>NUCLEOTIDE SEQUENCE [LARGE SCALE GENOMIC DNA]</scope>
    <source>
        <strain evidence="6 7">NEG-M</strain>
    </source>
</reference>
<feature type="domain" description="Protein kinase" evidence="5">
    <location>
        <begin position="513"/>
        <end position="791"/>
    </location>
</feature>
<feature type="compositionally biased region" description="Basic residues" evidence="4">
    <location>
        <begin position="874"/>
        <end position="884"/>
    </location>
</feature>
<dbReference type="VEuPathDB" id="AmoebaDB:NAEGRDRAFT_71673"/>
<dbReference type="GO" id="GO:0035556">
    <property type="term" value="P:intracellular signal transduction"/>
    <property type="evidence" value="ECO:0007669"/>
    <property type="project" value="TreeGrafter"/>
</dbReference>
<dbReference type="GO" id="GO:0005737">
    <property type="term" value="C:cytoplasm"/>
    <property type="evidence" value="ECO:0007669"/>
    <property type="project" value="TreeGrafter"/>
</dbReference>
<dbReference type="InParanoid" id="D2VRR0"/>
<evidence type="ECO:0000256" key="4">
    <source>
        <dbReference type="SAM" id="MobiDB-lite"/>
    </source>
</evidence>
<feature type="region of interest" description="Disordered" evidence="4">
    <location>
        <begin position="905"/>
        <end position="927"/>
    </location>
</feature>
<dbReference type="GO" id="GO:0005524">
    <property type="term" value="F:ATP binding"/>
    <property type="evidence" value="ECO:0007669"/>
    <property type="project" value="UniProtKB-UniRule"/>
</dbReference>
<dbReference type="InterPro" id="IPR011009">
    <property type="entry name" value="Kinase-like_dom_sf"/>
</dbReference>
<dbReference type="FunFam" id="1.10.510.10:FF:000571">
    <property type="entry name" value="Maternal embryonic leucine zipper kinase"/>
    <property type="match status" value="1"/>
</dbReference>
<dbReference type="Pfam" id="PF00069">
    <property type="entry name" value="Pkinase"/>
    <property type="match status" value="1"/>
</dbReference>
<feature type="region of interest" description="Disordered" evidence="4">
    <location>
        <begin position="395"/>
        <end position="415"/>
    </location>
</feature>
<proteinExistence type="predicted"/>
<evidence type="ECO:0000313" key="7">
    <source>
        <dbReference type="Proteomes" id="UP000006671"/>
    </source>
</evidence>
<evidence type="ECO:0000256" key="1">
    <source>
        <dbReference type="ARBA" id="ARBA00022741"/>
    </source>
</evidence>
<name>D2VRR0_NAEGR</name>
<organism evidence="7">
    <name type="scientific">Naegleria gruberi</name>
    <name type="common">Amoeba</name>
    <dbReference type="NCBI Taxonomy" id="5762"/>
    <lineage>
        <taxon>Eukaryota</taxon>
        <taxon>Discoba</taxon>
        <taxon>Heterolobosea</taxon>
        <taxon>Tetramitia</taxon>
        <taxon>Eutetramitia</taxon>
        <taxon>Vahlkampfiidae</taxon>
        <taxon>Naegleria</taxon>
    </lineage>
</organism>
<dbReference type="OMA" id="CIAYVAK"/>
<dbReference type="PROSITE" id="PS00108">
    <property type="entry name" value="PROTEIN_KINASE_ST"/>
    <property type="match status" value="1"/>
</dbReference>
<dbReference type="SUPFAM" id="SSF56112">
    <property type="entry name" value="Protein kinase-like (PK-like)"/>
    <property type="match status" value="1"/>
</dbReference>
<keyword evidence="2 3" id="KW-0067">ATP-binding</keyword>
<dbReference type="eggNOG" id="KOG0585">
    <property type="taxonomic scope" value="Eukaryota"/>
</dbReference>
<feature type="compositionally biased region" description="Polar residues" evidence="4">
    <location>
        <begin position="113"/>
        <end position="188"/>
    </location>
</feature>
<dbReference type="InterPro" id="IPR008271">
    <property type="entry name" value="Ser/Thr_kinase_AS"/>
</dbReference>
<dbReference type="OrthoDB" id="68483at2759"/>
<feature type="compositionally biased region" description="Low complexity" evidence="4">
    <location>
        <begin position="311"/>
        <end position="344"/>
    </location>
</feature>
<sequence>MGAALSSPCAIKLDRVDEPSPVSSYPGGGSTSSLNQKTKERERSSSKTEQRVVKDNSANEAALSKKQNDFEKSPSSGKNGNSSTTPQKRPPKIVVAHSETLSTAEVDGASKVSMETTSNSPNEAKSSTSLPSSVYNVQFHQSPSNRSSKSEQVAFSEANNSIQPQQQLNPIVVQQGSNPLPIPSQTLPVRSPKNYELRSGSTEDPPTLQPLRRFQSPTNSSYENKPTFNSPSTPVNLQSPTRTPASTSRNRPHYLSKISSPPTRGNSPTSMLSSLRQSRDQKSNSDSSVYDVSSSFTLSESTELAVTPTPSSKKSLSSSSVSESHPYSLKQKSSSSASISTNVNNNVKNMKSQIEESVMKFNASIGTDSKRILPKRRHSLLASGRNSPSLLNELKQNEKSDSTCSPSTVYNPSIPIGQSNIEKIQQERRFSDFVTPLTKKRSAFNQATKPVNNSKNSRNRLRASVENPATLTPVRAPARRRMSISVSPQHKVEMTTTAQVGRDQHGRKIINQYTIIKKLGKGSYGSVKLGKNEQTGQLAAIKVINRSLLNNIKKKWSAPGQQQNNQISKIKLEIAILKNLDHPNIVRLLEVIDDPMNDKICLVFEFIDGGELMKLNDDGVLVDGKPFTEDEARYYFRQMLNSLEYLHFNRVVHRDIKPSNILLTKTRDVKLSDFGVSKLLAEDEEDTLDDSQGTPAFLPPEACYKGKIQGKPADIWALGITLYCMVVGQVPFRSDEPGASKLLYLYYVIQHEDPQIPENLSPELKDIITRMLDKNAKSRITMDDLQEHPWVTKDEESFIEEPQKTLSELYPDFSSPNIQYLESRRKSAIPTNRTYVHHAQLRKMHSTRKVVVDSEDIDNAIKEKEYDPNTPKKTSFKKEHHHNHNASIEKISLVRNRSSCKILVSQEPSKQEVRTSIPTIEINSKTE</sequence>
<keyword evidence="7" id="KW-1185">Reference proteome</keyword>
<dbReference type="GO" id="GO:0004674">
    <property type="term" value="F:protein serine/threonine kinase activity"/>
    <property type="evidence" value="ECO:0007669"/>
    <property type="project" value="TreeGrafter"/>
</dbReference>
<dbReference type="EMBL" id="GG738892">
    <property type="protein sequence ID" value="EFC40436.1"/>
    <property type="molecule type" value="Genomic_DNA"/>
</dbReference>
<feature type="binding site" evidence="3">
    <location>
        <position position="542"/>
    </location>
    <ligand>
        <name>ATP</name>
        <dbReference type="ChEBI" id="CHEBI:30616"/>
    </ligand>
</feature>
<feature type="compositionally biased region" description="Polar residues" evidence="4">
    <location>
        <begin position="402"/>
        <end position="415"/>
    </location>
</feature>
<dbReference type="InterPro" id="IPR000719">
    <property type="entry name" value="Prot_kinase_dom"/>
</dbReference>
<dbReference type="CDD" id="cd14008">
    <property type="entry name" value="STKc_LKB1_CaMKK"/>
    <property type="match status" value="1"/>
</dbReference>
<dbReference type="KEGG" id="ngr:NAEGRDRAFT_71673"/>
<accession>D2VRR0</accession>
<dbReference type="RefSeq" id="XP_002673180.1">
    <property type="nucleotide sequence ID" value="XM_002673134.1"/>
</dbReference>
<evidence type="ECO:0000313" key="6">
    <source>
        <dbReference type="EMBL" id="EFC40436.1"/>
    </source>
</evidence>
<feature type="compositionally biased region" description="Polar residues" evidence="4">
    <location>
        <begin position="257"/>
        <end position="276"/>
    </location>
</feature>
<feature type="compositionally biased region" description="Low complexity" evidence="4">
    <location>
        <begin position="73"/>
        <end position="86"/>
    </location>
</feature>
<dbReference type="AlphaFoldDB" id="D2VRR0"/>